<feature type="transmembrane region" description="Helical" evidence="1">
    <location>
        <begin position="243"/>
        <end position="267"/>
    </location>
</feature>
<organism evidence="4 5">
    <name type="scientific">Henosepilachna vigintioctopunctata</name>
    <dbReference type="NCBI Taxonomy" id="420089"/>
    <lineage>
        <taxon>Eukaryota</taxon>
        <taxon>Metazoa</taxon>
        <taxon>Ecdysozoa</taxon>
        <taxon>Arthropoda</taxon>
        <taxon>Hexapoda</taxon>
        <taxon>Insecta</taxon>
        <taxon>Pterygota</taxon>
        <taxon>Neoptera</taxon>
        <taxon>Endopterygota</taxon>
        <taxon>Coleoptera</taxon>
        <taxon>Polyphaga</taxon>
        <taxon>Cucujiformia</taxon>
        <taxon>Coccinelloidea</taxon>
        <taxon>Coccinellidae</taxon>
        <taxon>Epilachninae</taxon>
        <taxon>Epilachnini</taxon>
        <taxon>Henosepilachna</taxon>
    </lineage>
</organism>
<feature type="domain" description="Acyltransferase 3" evidence="3">
    <location>
        <begin position="196"/>
        <end position="549"/>
    </location>
</feature>
<dbReference type="PANTHER" id="PTHR11161">
    <property type="entry name" value="O-ACYLTRANSFERASE"/>
    <property type="match status" value="1"/>
</dbReference>
<dbReference type="GO" id="GO:0016747">
    <property type="term" value="F:acyltransferase activity, transferring groups other than amino-acyl groups"/>
    <property type="evidence" value="ECO:0007669"/>
    <property type="project" value="InterPro"/>
</dbReference>
<feature type="transmembrane region" description="Helical" evidence="1">
    <location>
        <begin position="279"/>
        <end position="300"/>
    </location>
</feature>
<accession>A0AAW1TNJ5</accession>
<protein>
    <recommendedName>
        <fullName evidence="3">Acyltransferase 3 domain-containing protein</fullName>
    </recommendedName>
</protein>
<gene>
    <name evidence="4" type="ORF">WA026_003062</name>
</gene>
<dbReference type="EMBL" id="JARQZJ010000001">
    <property type="protein sequence ID" value="KAK9869311.1"/>
    <property type="molecule type" value="Genomic_DNA"/>
</dbReference>
<feature type="transmembrane region" description="Helical" evidence="1">
    <location>
        <begin position="529"/>
        <end position="553"/>
    </location>
</feature>
<feature type="transmembrane region" description="Helical" evidence="1">
    <location>
        <begin position="462"/>
        <end position="484"/>
    </location>
</feature>
<sequence length="621" mass="72856">MMSTTYSFIFSFVCTLILCDANSISLPKLYEMDDPEECADRNGIFCKVDVILSPYNYSQDSAIWIKIQEFNKDYRYFQRNKLKHGRCFYKEQAESIEDILSNNYATRYLNYSLVAKANYTSCFEKDQLILNELDKWDIISISFGILYGSFVIISTIYMVVYKYENKITKTLNIFSLISSWKELQKPIKNEDFQSLKSIQGIRTVTMMFIISAHAFYGNMFLFLKNPEFLENIYLNLILRVAVTVYPFLVQTFFLISAWLLSVQLIKIIRDHKELTLRHVMIILVSRYFRLMPLILISIAVHRSNLAYDFISYVNQDILKREVDNCRFFWWKNLIFIQTFFEPTNICSSVTWYVATDYQLYTITVFLFYVSHKLKIERRFLMIFLVIVSVIIQSAVISSTEFLGIMRLFPKTANLGDELVSKAFTLSYIPIWCNAATYMLGVMFGSIYSWQREEKISHDNLKKIVWFCSFFGLPIFAMFVTSFMYEIRWFEILVSVFARPIFSAGIGIGILGMATGYGGLVKLFFESRPLVFLANFCYSVYLFHDVVVFLRIFRVDAIVELSTLYIVKYTLTDYFLSFALGALIYMTFELPLIRLQKITFPKINKCEKNEENKMKSIKVNSI</sequence>
<dbReference type="InterPro" id="IPR002656">
    <property type="entry name" value="Acyl_transf_3_dom"/>
</dbReference>
<evidence type="ECO:0000256" key="1">
    <source>
        <dbReference type="SAM" id="Phobius"/>
    </source>
</evidence>
<reference evidence="4 5" key="1">
    <citation type="submission" date="2023-03" db="EMBL/GenBank/DDBJ databases">
        <title>Genome insight into feeding habits of ladybird beetles.</title>
        <authorList>
            <person name="Li H.-S."/>
            <person name="Huang Y.-H."/>
            <person name="Pang H."/>
        </authorList>
    </citation>
    <scope>NUCLEOTIDE SEQUENCE [LARGE SCALE GENOMIC DNA]</scope>
    <source>
        <strain evidence="4">SYSU_2023b</strain>
        <tissue evidence="4">Whole body</tissue>
    </source>
</reference>
<dbReference type="AlphaFoldDB" id="A0AAW1TNJ5"/>
<evidence type="ECO:0000313" key="5">
    <source>
        <dbReference type="Proteomes" id="UP001431783"/>
    </source>
</evidence>
<evidence type="ECO:0000313" key="4">
    <source>
        <dbReference type="EMBL" id="KAK9869311.1"/>
    </source>
</evidence>
<proteinExistence type="predicted"/>
<dbReference type="Pfam" id="PF01757">
    <property type="entry name" value="Acyl_transf_3"/>
    <property type="match status" value="1"/>
</dbReference>
<evidence type="ECO:0000256" key="2">
    <source>
        <dbReference type="SAM" id="SignalP"/>
    </source>
</evidence>
<feature type="transmembrane region" description="Helical" evidence="1">
    <location>
        <begin position="138"/>
        <end position="160"/>
    </location>
</feature>
<feature type="signal peptide" evidence="2">
    <location>
        <begin position="1"/>
        <end position="21"/>
    </location>
</feature>
<keyword evidence="5" id="KW-1185">Reference proteome</keyword>
<evidence type="ECO:0000259" key="3">
    <source>
        <dbReference type="Pfam" id="PF01757"/>
    </source>
</evidence>
<feature type="transmembrane region" description="Helical" evidence="1">
    <location>
        <begin position="496"/>
        <end position="517"/>
    </location>
</feature>
<comment type="caution">
    <text evidence="4">The sequence shown here is derived from an EMBL/GenBank/DDBJ whole genome shotgun (WGS) entry which is preliminary data.</text>
</comment>
<feature type="transmembrane region" description="Helical" evidence="1">
    <location>
        <begin position="204"/>
        <end position="223"/>
    </location>
</feature>
<feature type="chain" id="PRO_5043844848" description="Acyltransferase 3 domain-containing protein" evidence="2">
    <location>
        <begin position="22"/>
        <end position="621"/>
    </location>
</feature>
<keyword evidence="1" id="KW-0472">Membrane</keyword>
<keyword evidence="1" id="KW-0812">Transmembrane</keyword>
<feature type="transmembrane region" description="Helical" evidence="1">
    <location>
        <begin position="349"/>
        <end position="369"/>
    </location>
</feature>
<feature type="transmembrane region" description="Helical" evidence="1">
    <location>
        <begin position="428"/>
        <end position="450"/>
    </location>
</feature>
<dbReference type="Proteomes" id="UP001431783">
    <property type="component" value="Unassembled WGS sequence"/>
</dbReference>
<keyword evidence="2" id="KW-0732">Signal</keyword>
<feature type="transmembrane region" description="Helical" evidence="1">
    <location>
        <begin position="381"/>
        <end position="408"/>
    </location>
</feature>
<dbReference type="PANTHER" id="PTHR11161:SF72">
    <property type="entry name" value="FI21449P1"/>
    <property type="match status" value="1"/>
</dbReference>
<keyword evidence="1" id="KW-1133">Transmembrane helix</keyword>
<name>A0AAW1TNJ5_9CUCU</name>
<feature type="transmembrane region" description="Helical" evidence="1">
    <location>
        <begin position="573"/>
        <end position="592"/>
    </location>
</feature>
<dbReference type="InterPro" id="IPR052728">
    <property type="entry name" value="O2_lipid_transport_reg"/>
</dbReference>